<name>A0A8T0FNZ8_ARGBR</name>
<dbReference type="Proteomes" id="UP000807504">
    <property type="component" value="Unassembled WGS sequence"/>
</dbReference>
<organism evidence="1 2">
    <name type="scientific">Argiope bruennichi</name>
    <name type="common">Wasp spider</name>
    <name type="synonym">Aranea bruennichi</name>
    <dbReference type="NCBI Taxonomy" id="94029"/>
    <lineage>
        <taxon>Eukaryota</taxon>
        <taxon>Metazoa</taxon>
        <taxon>Ecdysozoa</taxon>
        <taxon>Arthropoda</taxon>
        <taxon>Chelicerata</taxon>
        <taxon>Arachnida</taxon>
        <taxon>Araneae</taxon>
        <taxon>Araneomorphae</taxon>
        <taxon>Entelegynae</taxon>
        <taxon>Araneoidea</taxon>
        <taxon>Araneidae</taxon>
        <taxon>Argiope</taxon>
    </lineage>
</organism>
<proteinExistence type="predicted"/>
<evidence type="ECO:0000313" key="2">
    <source>
        <dbReference type="Proteomes" id="UP000807504"/>
    </source>
</evidence>
<sequence>MCERKLAKLYAVNRFQRIVPITSPAPFGVKRSIPTRASVGVWWVGEEETCCVSSDEMGKLWALRLSPPLPSPSEVKNRSMNRHVAARSSREIRPQCCFVTSSSPGLFSTDSGIANCCMHRFVSILDGDLFPFIFKIC</sequence>
<comment type="caution">
    <text evidence="1">The sequence shown here is derived from an EMBL/GenBank/DDBJ whole genome shotgun (WGS) entry which is preliminary data.</text>
</comment>
<keyword evidence="2" id="KW-1185">Reference proteome</keyword>
<accession>A0A8T0FNZ8</accession>
<protein>
    <submittedName>
        <fullName evidence="1">Uncharacterized protein</fullName>
    </submittedName>
</protein>
<evidence type="ECO:0000313" key="1">
    <source>
        <dbReference type="EMBL" id="KAF8791339.1"/>
    </source>
</evidence>
<dbReference type="EMBL" id="JABXBU010000011">
    <property type="protein sequence ID" value="KAF8791339.1"/>
    <property type="molecule type" value="Genomic_DNA"/>
</dbReference>
<reference evidence="1" key="2">
    <citation type="submission" date="2020-06" db="EMBL/GenBank/DDBJ databases">
        <authorList>
            <person name="Sheffer M."/>
        </authorList>
    </citation>
    <scope>NUCLEOTIDE SEQUENCE</scope>
</reference>
<reference evidence="1" key="1">
    <citation type="journal article" date="2020" name="bioRxiv">
        <title>Chromosome-level reference genome of the European wasp spider Argiope bruennichi: a resource for studies on range expansion and evolutionary adaptation.</title>
        <authorList>
            <person name="Sheffer M.M."/>
            <person name="Hoppe A."/>
            <person name="Krehenwinkel H."/>
            <person name="Uhl G."/>
            <person name="Kuss A.W."/>
            <person name="Jensen L."/>
            <person name="Jensen C."/>
            <person name="Gillespie R.G."/>
            <person name="Hoff K.J."/>
            <person name="Prost S."/>
        </authorList>
    </citation>
    <scope>NUCLEOTIDE SEQUENCE</scope>
</reference>
<dbReference type="AlphaFoldDB" id="A0A8T0FNZ8"/>
<gene>
    <name evidence="1" type="ORF">HNY73_006225</name>
</gene>